<dbReference type="AlphaFoldDB" id="A0A378QMC3"/>
<gene>
    <name evidence="1" type="ORF">NCTC11012_00280</name>
</gene>
<evidence type="ECO:0000313" key="2">
    <source>
        <dbReference type="Proteomes" id="UP000254618"/>
    </source>
</evidence>
<dbReference type="EMBL" id="UGQF01000001">
    <property type="protein sequence ID" value="STZ02057.1"/>
    <property type="molecule type" value="Genomic_DNA"/>
</dbReference>
<proteinExistence type="predicted"/>
<dbReference type="Proteomes" id="UP000254618">
    <property type="component" value="Unassembled WGS sequence"/>
</dbReference>
<organism evidence="1 2">
    <name type="scientific">Moraxella equi</name>
    <dbReference type="NCBI Taxonomy" id="60442"/>
    <lineage>
        <taxon>Bacteria</taxon>
        <taxon>Pseudomonadati</taxon>
        <taxon>Pseudomonadota</taxon>
        <taxon>Gammaproteobacteria</taxon>
        <taxon>Moraxellales</taxon>
        <taxon>Moraxellaceae</taxon>
        <taxon>Moraxella</taxon>
    </lineage>
</organism>
<accession>A0A378QMC3</accession>
<reference evidence="1 2" key="1">
    <citation type="submission" date="2018-06" db="EMBL/GenBank/DDBJ databases">
        <authorList>
            <consortium name="Pathogen Informatics"/>
            <person name="Doyle S."/>
        </authorList>
    </citation>
    <scope>NUCLEOTIDE SEQUENCE [LARGE SCALE GENOMIC DNA]</scope>
    <source>
        <strain evidence="1 2">NCTC11012</strain>
    </source>
</reference>
<evidence type="ECO:0000313" key="1">
    <source>
        <dbReference type="EMBL" id="STZ02057.1"/>
    </source>
</evidence>
<protein>
    <submittedName>
        <fullName evidence="1">Uncharacterized protein</fullName>
    </submittedName>
</protein>
<sequence length="88" mass="10364">MALSMMGKCRPFVWIDERFLLNWHIAYLINFKPNILFGSGLKDMLQKKTVHGELVTMTVFRCPLINLGRTKNLILVYFFELLPLFNQN</sequence>
<name>A0A378QMC3_9GAMM</name>